<feature type="domain" description="UBC core" evidence="1">
    <location>
        <begin position="10"/>
        <end position="101"/>
    </location>
</feature>
<dbReference type="WBParaSite" id="PSAMB.scaffold564size47081.g7084.t1">
    <property type="protein sequence ID" value="PSAMB.scaffold564size47081.g7084.t1"/>
    <property type="gene ID" value="PSAMB.scaffold564size47081.g7084"/>
</dbReference>
<dbReference type="Pfam" id="PF00179">
    <property type="entry name" value="UQ_con"/>
    <property type="match status" value="1"/>
</dbReference>
<accession>A0A914WYY9</accession>
<dbReference type="PROSITE" id="PS50127">
    <property type="entry name" value="UBC_2"/>
    <property type="match status" value="1"/>
</dbReference>
<dbReference type="SUPFAM" id="SSF54495">
    <property type="entry name" value="UBC-like"/>
    <property type="match status" value="1"/>
</dbReference>
<dbReference type="InterPro" id="IPR000608">
    <property type="entry name" value="UBC"/>
</dbReference>
<evidence type="ECO:0000259" key="1">
    <source>
        <dbReference type="PROSITE" id="PS50127"/>
    </source>
</evidence>
<evidence type="ECO:0000313" key="3">
    <source>
        <dbReference type="WBParaSite" id="PSAMB.scaffold564size47081.g7084.t1"/>
    </source>
</evidence>
<dbReference type="InterPro" id="IPR016135">
    <property type="entry name" value="UBQ-conjugating_enzyme/RWD"/>
</dbReference>
<dbReference type="Proteomes" id="UP000887566">
    <property type="component" value="Unplaced"/>
</dbReference>
<organism evidence="2 3">
    <name type="scientific">Plectus sambesii</name>
    <dbReference type="NCBI Taxonomy" id="2011161"/>
    <lineage>
        <taxon>Eukaryota</taxon>
        <taxon>Metazoa</taxon>
        <taxon>Ecdysozoa</taxon>
        <taxon>Nematoda</taxon>
        <taxon>Chromadorea</taxon>
        <taxon>Plectida</taxon>
        <taxon>Plectina</taxon>
        <taxon>Plectoidea</taxon>
        <taxon>Plectidae</taxon>
        <taxon>Plectus</taxon>
    </lineage>
</organism>
<proteinExistence type="predicted"/>
<name>A0A914WYY9_9BILA</name>
<dbReference type="PANTHER" id="PTHR24067">
    <property type="entry name" value="UBIQUITIN-CONJUGATING ENZYME E2"/>
    <property type="match status" value="1"/>
</dbReference>
<dbReference type="AlphaFoldDB" id="A0A914WYY9"/>
<dbReference type="SMART" id="SM00212">
    <property type="entry name" value="UBCc"/>
    <property type="match status" value="1"/>
</dbReference>
<evidence type="ECO:0000313" key="2">
    <source>
        <dbReference type="Proteomes" id="UP000887566"/>
    </source>
</evidence>
<dbReference type="InterPro" id="IPR050113">
    <property type="entry name" value="Ub_conjugating_enzyme"/>
</dbReference>
<sequence length="101" mass="11352">MAQPSPSSSGAMRALTMELKGLKTSPVEGFTVTVDDENIFSWIVAIYGPPATLYQGAYFKAALKFPSNYPYSPPTVRFLSKVWHPNVYEVCLYIFFFNNDL</sequence>
<protein>
    <submittedName>
        <fullName evidence="3">UBC core domain-containing protein</fullName>
    </submittedName>
</protein>
<keyword evidence="2" id="KW-1185">Reference proteome</keyword>
<dbReference type="Gene3D" id="3.10.110.10">
    <property type="entry name" value="Ubiquitin Conjugating Enzyme"/>
    <property type="match status" value="1"/>
</dbReference>
<dbReference type="GO" id="GO:0032446">
    <property type="term" value="P:protein modification by small protein conjugation"/>
    <property type="evidence" value="ECO:0007669"/>
    <property type="project" value="UniProtKB-ARBA"/>
</dbReference>
<reference evidence="3" key="1">
    <citation type="submission" date="2022-11" db="UniProtKB">
        <authorList>
            <consortium name="WormBaseParasite"/>
        </authorList>
    </citation>
    <scope>IDENTIFICATION</scope>
</reference>